<evidence type="ECO:0000256" key="5">
    <source>
        <dbReference type="RuleBase" id="RU003357"/>
    </source>
</evidence>
<organism evidence="10 11">
    <name type="scientific">Roseateles terrae</name>
    <dbReference type="NCBI Taxonomy" id="431060"/>
    <lineage>
        <taxon>Bacteria</taxon>
        <taxon>Pseudomonadati</taxon>
        <taxon>Pseudomonadota</taxon>
        <taxon>Betaproteobacteria</taxon>
        <taxon>Burkholderiales</taxon>
        <taxon>Sphaerotilaceae</taxon>
        <taxon>Roseateles</taxon>
    </lineage>
</organism>
<dbReference type="EMBL" id="JACHXO010000012">
    <property type="protein sequence ID" value="MBB3197360.1"/>
    <property type="molecule type" value="Genomic_DNA"/>
</dbReference>
<feature type="compositionally biased region" description="Polar residues" evidence="6">
    <location>
        <begin position="62"/>
        <end position="75"/>
    </location>
</feature>
<keyword evidence="7" id="KW-0732">Signal</keyword>
<evidence type="ECO:0000256" key="3">
    <source>
        <dbReference type="ARBA" id="ARBA00023136"/>
    </source>
</evidence>
<feature type="compositionally biased region" description="Low complexity" evidence="6">
    <location>
        <begin position="43"/>
        <end position="61"/>
    </location>
</feature>
<evidence type="ECO:0000256" key="1">
    <source>
        <dbReference type="ARBA" id="ARBA00004442"/>
    </source>
</evidence>
<feature type="domain" description="TonB-dependent receptor-like beta-barrel" evidence="8">
    <location>
        <begin position="476"/>
        <end position="934"/>
    </location>
</feature>
<feature type="region of interest" description="Disordered" evidence="6">
    <location>
        <begin position="264"/>
        <end position="303"/>
    </location>
</feature>
<dbReference type="Pfam" id="PF00593">
    <property type="entry name" value="TonB_dep_Rec_b-barrel"/>
    <property type="match status" value="1"/>
</dbReference>
<comment type="caution">
    <text evidence="10">The sequence shown here is derived from an EMBL/GenBank/DDBJ whole genome shotgun (WGS) entry which is preliminary data.</text>
</comment>
<protein>
    <submittedName>
        <fullName evidence="10">TonB-dependent receptor</fullName>
    </submittedName>
</protein>
<dbReference type="RefSeq" id="WP_088454677.1">
    <property type="nucleotide sequence ID" value="NZ_JACHXO010000012.1"/>
</dbReference>
<feature type="region of interest" description="Disordered" evidence="6">
    <location>
        <begin position="43"/>
        <end position="76"/>
    </location>
</feature>
<dbReference type="CDD" id="cd01347">
    <property type="entry name" value="ligand_gated_channel"/>
    <property type="match status" value="1"/>
</dbReference>
<dbReference type="PANTHER" id="PTHR40980">
    <property type="entry name" value="PLUG DOMAIN-CONTAINING PROTEIN"/>
    <property type="match status" value="1"/>
</dbReference>
<dbReference type="SUPFAM" id="SSF56935">
    <property type="entry name" value="Porins"/>
    <property type="match status" value="1"/>
</dbReference>
<evidence type="ECO:0000259" key="9">
    <source>
        <dbReference type="Pfam" id="PF07715"/>
    </source>
</evidence>
<feature type="chain" id="PRO_5045635407" evidence="7">
    <location>
        <begin position="41"/>
        <end position="969"/>
    </location>
</feature>
<evidence type="ECO:0000313" key="10">
    <source>
        <dbReference type="EMBL" id="MBB3197360.1"/>
    </source>
</evidence>
<keyword evidence="10" id="KW-0675">Receptor</keyword>
<feature type="signal peptide" evidence="7">
    <location>
        <begin position="1"/>
        <end position="40"/>
    </location>
</feature>
<dbReference type="InterPro" id="IPR000531">
    <property type="entry name" value="Beta-barrel_TonB"/>
</dbReference>
<dbReference type="Gene3D" id="2.40.170.20">
    <property type="entry name" value="TonB-dependent receptor, beta-barrel domain"/>
    <property type="match status" value="1"/>
</dbReference>
<reference evidence="10 11" key="1">
    <citation type="submission" date="2020-08" db="EMBL/GenBank/DDBJ databases">
        <title>Genomic Encyclopedia of Type Strains, Phase III (KMG-III): the genomes of soil and plant-associated and newly described type strains.</title>
        <authorList>
            <person name="Whitman W."/>
        </authorList>
    </citation>
    <scope>NUCLEOTIDE SEQUENCE [LARGE SCALE GENOMIC DNA]</scope>
    <source>
        <strain evidence="10 11">CECT 7247</strain>
    </source>
</reference>
<evidence type="ECO:0000313" key="11">
    <source>
        <dbReference type="Proteomes" id="UP000574369"/>
    </source>
</evidence>
<sequence>MSARTLPAPSVPLAQSPLTSVALAVLGLVASLSALSPAWAQQAAPAPSPSASAPEATASKAGTQTQDSKDASQTLDRVEISGTRASLQRSLNLKRNAALVQDSISATELGRFPDDNVADSLSHITGVSISRTAGGEGQKVSVRGLGPEYTLTTFNNRILATDGEGRDFAFDVLPSDIINGADVVKSAQAAVMEGAIGGVVNLRSASPFDQPGQHGLLRLEADRNTMSRLNGGKLSGTYSNTFGSQLGVLVGLVYADRKVRTDTAGNDGGWTRNPISDPAANWTGNAWGGNIDPNGNGVLDPDEEGLIGPGQFRVGSVMEQKKRLALSGKVEWRPADNFKLVVDGMRTRLDSPQVGYQQSFYTLFSPGRWSNMQVSNGVVTGFTMDNSDPELRLNPELLNLTTHRVVDTALYGANAEWKATADLKFNGDVYTSTAKRHSGGQDTYTVLRMNQPNVTTVQLTGSQVPSITTTLADGRDLAQGLAAGQFGANDFNTHYLGLSGDNIDDRINGISLNGTWSLDRFNIDSIQFGISSTRRKKSRDLVDNAINGGENYYSGDNAINVGNLGGNVLDQNLHLPNFMNGVSGNFPRNFLGFDVPNYLAALQAYNGKPRPDGTTYDFSQAAPVWNPLQSYRVKETTTSAFVQADLSGDRWNADVGVRLVHTRTSSTAWDAKIVDLVENGPFNYTATYAAPTPLVETGSYTYGLPSANFVWHFDDKLQMRLGAAKTMARPSVEQLAPTSTTASVAWGDFTQVYGGNAQIKPYSARQYDASLEWYYARNSALTFAVFQKNIKNQITTSWQTGVDIGVPGHLFNVLKPINGDKARVRGMEIGFQHLFDNGFGVRAQYTRNNSRSWVGGEERPLEGIAPATSSLGLLYEKGPWSLSATADHTDEFVSAINVLGPGFNERAKAITWLTAQAAYEVNQWLRISIEGRNLTDAKQSYTLGDGNIVLPQGYNRWGRSFTVGASLKF</sequence>
<keyword evidence="3 5" id="KW-0472">Membrane</keyword>
<dbReference type="InterPro" id="IPR012910">
    <property type="entry name" value="Plug_dom"/>
</dbReference>
<proteinExistence type="inferred from homology"/>
<dbReference type="NCBIfam" id="TIGR01782">
    <property type="entry name" value="TonB-Xanth-Caul"/>
    <property type="match status" value="1"/>
</dbReference>
<keyword evidence="11" id="KW-1185">Reference proteome</keyword>
<dbReference type="Gene3D" id="2.170.130.10">
    <property type="entry name" value="TonB-dependent receptor, plug domain"/>
    <property type="match status" value="1"/>
</dbReference>
<feature type="domain" description="TonB-dependent receptor plug" evidence="9">
    <location>
        <begin position="100"/>
        <end position="199"/>
    </location>
</feature>
<keyword evidence="4" id="KW-0998">Cell outer membrane</keyword>
<dbReference type="Pfam" id="PF07715">
    <property type="entry name" value="Plug"/>
    <property type="match status" value="1"/>
</dbReference>
<comment type="similarity">
    <text evidence="2 5">Belongs to the TonB-dependent receptor family.</text>
</comment>
<evidence type="ECO:0000256" key="4">
    <source>
        <dbReference type="ARBA" id="ARBA00023237"/>
    </source>
</evidence>
<dbReference type="PANTHER" id="PTHR40980:SF3">
    <property type="entry name" value="TONB-DEPENDENT RECEPTOR-LIKE BETA-BARREL DOMAIN-CONTAINING PROTEIN"/>
    <property type="match status" value="1"/>
</dbReference>
<name>A0ABR6GZ25_9BURK</name>
<evidence type="ECO:0000256" key="7">
    <source>
        <dbReference type="SAM" id="SignalP"/>
    </source>
</evidence>
<evidence type="ECO:0000259" key="8">
    <source>
        <dbReference type="Pfam" id="PF00593"/>
    </source>
</evidence>
<accession>A0ABR6GZ25</accession>
<evidence type="ECO:0000256" key="6">
    <source>
        <dbReference type="SAM" id="MobiDB-lite"/>
    </source>
</evidence>
<dbReference type="InterPro" id="IPR037066">
    <property type="entry name" value="Plug_dom_sf"/>
</dbReference>
<evidence type="ECO:0000256" key="2">
    <source>
        <dbReference type="ARBA" id="ARBA00009810"/>
    </source>
</evidence>
<dbReference type="Proteomes" id="UP000574369">
    <property type="component" value="Unassembled WGS sequence"/>
</dbReference>
<comment type="subcellular location">
    <subcellularLocation>
        <location evidence="1 5">Cell outer membrane</location>
    </subcellularLocation>
</comment>
<dbReference type="InterPro" id="IPR010104">
    <property type="entry name" value="TonB_rcpt_bac"/>
</dbReference>
<keyword evidence="5" id="KW-0798">TonB box</keyword>
<gene>
    <name evidence="10" type="ORF">FHS28_004787</name>
</gene>
<dbReference type="InterPro" id="IPR036942">
    <property type="entry name" value="Beta-barrel_TonB_sf"/>
</dbReference>